<reference evidence="11 12" key="1">
    <citation type="journal article" date="2024" name="BMC Genomics">
        <title>De novo assembly and annotation of Popillia japonica's genome with initial clues to its potential as an invasive pest.</title>
        <authorList>
            <person name="Cucini C."/>
            <person name="Boschi S."/>
            <person name="Funari R."/>
            <person name="Cardaioli E."/>
            <person name="Iannotti N."/>
            <person name="Marturano G."/>
            <person name="Paoli F."/>
            <person name="Bruttini M."/>
            <person name="Carapelli A."/>
            <person name="Frati F."/>
            <person name="Nardi F."/>
        </authorList>
    </citation>
    <scope>NUCLEOTIDE SEQUENCE [LARGE SCALE GENOMIC DNA]</scope>
    <source>
        <strain evidence="11">DMR45628</strain>
    </source>
</reference>
<feature type="domain" description="Ig-like" evidence="10">
    <location>
        <begin position="5"/>
        <end position="90"/>
    </location>
</feature>
<evidence type="ECO:0000256" key="4">
    <source>
        <dbReference type="ARBA" id="ARBA00022737"/>
    </source>
</evidence>
<evidence type="ECO:0000256" key="5">
    <source>
        <dbReference type="ARBA" id="ARBA00023136"/>
    </source>
</evidence>
<evidence type="ECO:0000256" key="9">
    <source>
        <dbReference type="SAM" id="MobiDB-lite"/>
    </source>
</evidence>
<accession>A0AAW1NF03</accession>
<dbReference type="GO" id="GO:0005886">
    <property type="term" value="C:plasma membrane"/>
    <property type="evidence" value="ECO:0007669"/>
    <property type="project" value="UniProtKB-SubCell"/>
</dbReference>
<evidence type="ECO:0000313" key="12">
    <source>
        <dbReference type="Proteomes" id="UP001458880"/>
    </source>
</evidence>
<feature type="compositionally biased region" description="Polar residues" evidence="9">
    <location>
        <begin position="354"/>
        <end position="372"/>
    </location>
</feature>
<dbReference type="InterPro" id="IPR007110">
    <property type="entry name" value="Ig-like_dom"/>
</dbReference>
<dbReference type="SMART" id="SM00409">
    <property type="entry name" value="IG"/>
    <property type="match status" value="3"/>
</dbReference>
<dbReference type="GO" id="GO:0043005">
    <property type="term" value="C:neuron projection"/>
    <property type="evidence" value="ECO:0007669"/>
    <property type="project" value="TreeGrafter"/>
</dbReference>
<comment type="subcellular location">
    <subcellularLocation>
        <location evidence="1">Cell membrane</location>
    </subcellularLocation>
</comment>
<evidence type="ECO:0000256" key="1">
    <source>
        <dbReference type="ARBA" id="ARBA00004236"/>
    </source>
</evidence>
<evidence type="ECO:0000313" key="11">
    <source>
        <dbReference type="EMBL" id="KAK9758953.1"/>
    </source>
</evidence>
<keyword evidence="7" id="KW-0325">Glycoprotein</keyword>
<feature type="domain" description="Ig-like" evidence="10">
    <location>
        <begin position="107"/>
        <end position="193"/>
    </location>
</feature>
<proteinExistence type="predicted"/>
<dbReference type="InterPro" id="IPR036179">
    <property type="entry name" value="Ig-like_dom_sf"/>
</dbReference>
<dbReference type="Pfam" id="PF13927">
    <property type="entry name" value="Ig_3"/>
    <property type="match status" value="1"/>
</dbReference>
<keyword evidence="3" id="KW-0732">Signal</keyword>
<keyword evidence="8" id="KW-0393">Immunoglobulin domain</keyword>
<dbReference type="AlphaFoldDB" id="A0AAW1NF03"/>
<dbReference type="PANTHER" id="PTHR12231">
    <property type="entry name" value="CTX-RELATED TYPE I TRANSMEMBRANE PROTEIN"/>
    <property type="match status" value="1"/>
</dbReference>
<dbReference type="InterPro" id="IPR013783">
    <property type="entry name" value="Ig-like_fold"/>
</dbReference>
<keyword evidence="4" id="KW-0677">Repeat</keyword>
<dbReference type="InterPro" id="IPR013098">
    <property type="entry name" value="Ig_I-set"/>
</dbReference>
<dbReference type="InterPro" id="IPR013106">
    <property type="entry name" value="Ig_V-set"/>
</dbReference>
<sequence>MTDDPRFAEPIPNVTVALGRDASLPCVVENLGSYKVAWIHIDRQMILTIHRHVISRVPRFSVSHDNAKTWLLHVSSVQQEDRGYYMCQVNTNPMISQVGYLQVVVPPNILDGESTQSTVAIRENQNISLTCKADGFPTPKIMWRKEDGQAILVERRKKVNVYHGEQLNLTRISRTEMGAYLCIATNGVPPSVSKRIIVDVESEGIYHGEQLNLTRISRTEMGAYLCIATNGVPPSVSKRIIVDVEFSPMIWVPNQLVGAPAGTDVTIDCHTEAYPRAISYWVYENVMLLPNKKYGTENMENSYRAHMKLTVRNIQTGDFGNYRCISKNSLGETEGSIRLYEIPMPSTPPKATEMKSNSNKEGVTKRNNSRTLGQDDYPKIMVSSSDKRNSQPDMTMETGLSVYTPPGPSISGSSTSISKWWAPQITVLTFHIVFNGNFFTN</sequence>
<dbReference type="Pfam" id="PF07686">
    <property type="entry name" value="V-set"/>
    <property type="match status" value="1"/>
</dbReference>
<dbReference type="InterPro" id="IPR003599">
    <property type="entry name" value="Ig_sub"/>
</dbReference>
<keyword evidence="5" id="KW-0472">Membrane</keyword>
<dbReference type="Proteomes" id="UP001458880">
    <property type="component" value="Unassembled WGS sequence"/>
</dbReference>
<dbReference type="EMBL" id="JASPKY010000003">
    <property type="protein sequence ID" value="KAK9758953.1"/>
    <property type="molecule type" value="Genomic_DNA"/>
</dbReference>
<evidence type="ECO:0000256" key="7">
    <source>
        <dbReference type="ARBA" id="ARBA00023180"/>
    </source>
</evidence>
<protein>
    <submittedName>
        <fullName evidence="11">Immunoglobulin V-set domain</fullName>
    </submittedName>
</protein>
<keyword evidence="6" id="KW-1015">Disulfide bond</keyword>
<keyword evidence="12" id="KW-1185">Reference proteome</keyword>
<feature type="domain" description="Ig-like" evidence="10">
    <location>
        <begin position="248"/>
        <end position="338"/>
    </location>
</feature>
<dbReference type="SUPFAM" id="SSF48726">
    <property type="entry name" value="Immunoglobulin"/>
    <property type="match status" value="3"/>
</dbReference>
<organism evidence="11 12">
    <name type="scientific">Popillia japonica</name>
    <name type="common">Japanese beetle</name>
    <dbReference type="NCBI Taxonomy" id="7064"/>
    <lineage>
        <taxon>Eukaryota</taxon>
        <taxon>Metazoa</taxon>
        <taxon>Ecdysozoa</taxon>
        <taxon>Arthropoda</taxon>
        <taxon>Hexapoda</taxon>
        <taxon>Insecta</taxon>
        <taxon>Pterygota</taxon>
        <taxon>Neoptera</taxon>
        <taxon>Endopterygota</taxon>
        <taxon>Coleoptera</taxon>
        <taxon>Polyphaga</taxon>
        <taxon>Scarabaeiformia</taxon>
        <taxon>Scarabaeidae</taxon>
        <taxon>Rutelinae</taxon>
        <taxon>Popillia</taxon>
    </lineage>
</organism>
<dbReference type="FunFam" id="2.60.40.10:FF:000392">
    <property type="entry name" value="CLUMA_CG000981, isoform A"/>
    <property type="match status" value="1"/>
</dbReference>
<gene>
    <name evidence="11" type="ORF">QE152_g358</name>
</gene>
<dbReference type="PANTHER" id="PTHR12231:SF247">
    <property type="entry name" value="DPR-INTERACTING PROTEIN DELTA, ISOFORM D"/>
    <property type="match status" value="1"/>
</dbReference>
<feature type="region of interest" description="Disordered" evidence="9">
    <location>
        <begin position="345"/>
        <end position="408"/>
    </location>
</feature>
<evidence type="ECO:0000256" key="6">
    <source>
        <dbReference type="ARBA" id="ARBA00023157"/>
    </source>
</evidence>
<evidence type="ECO:0000256" key="2">
    <source>
        <dbReference type="ARBA" id="ARBA00022475"/>
    </source>
</evidence>
<evidence type="ECO:0000259" key="10">
    <source>
        <dbReference type="PROSITE" id="PS50835"/>
    </source>
</evidence>
<dbReference type="PROSITE" id="PS50835">
    <property type="entry name" value="IG_LIKE"/>
    <property type="match status" value="3"/>
</dbReference>
<evidence type="ECO:0000256" key="8">
    <source>
        <dbReference type="ARBA" id="ARBA00023319"/>
    </source>
</evidence>
<dbReference type="CDD" id="cd00099">
    <property type="entry name" value="IgV"/>
    <property type="match status" value="1"/>
</dbReference>
<dbReference type="FunFam" id="2.60.40.10:FF:000376">
    <property type="entry name" value="CLUMA_CG000981, isoform A"/>
    <property type="match status" value="1"/>
</dbReference>
<dbReference type="InterPro" id="IPR051170">
    <property type="entry name" value="Neural/epithelial_adhesion"/>
</dbReference>
<dbReference type="InterPro" id="IPR003598">
    <property type="entry name" value="Ig_sub2"/>
</dbReference>
<keyword evidence="2" id="KW-1003">Cell membrane</keyword>
<comment type="caution">
    <text evidence="11">The sequence shown here is derived from an EMBL/GenBank/DDBJ whole genome shotgun (WGS) entry which is preliminary data.</text>
</comment>
<dbReference type="SMART" id="SM00408">
    <property type="entry name" value="IGc2"/>
    <property type="match status" value="3"/>
</dbReference>
<dbReference type="Gene3D" id="2.60.40.10">
    <property type="entry name" value="Immunoglobulins"/>
    <property type="match status" value="3"/>
</dbReference>
<dbReference type="Pfam" id="PF07679">
    <property type="entry name" value="I-set"/>
    <property type="match status" value="1"/>
</dbReference>
<dbReference type="FunFam" id="2.60.40.10:FF:000328">
    <property type="entry name" value="CLUMA_CG000981, isoform A"/>
    <property type="match status" value="1"/>
</dbReference>
<evidence type="ECO:0000256" key="3">
    <source>
        <dbReference type="ARBA" id="ARBA00022729"/>
    </source>
</evidence>
<name>A0AAW1NF03_POPJA</name>